<dbReference type="Proteomes" id="UP001154078">
    <property type="component" value="Chromosome 10"/>
</dbReference>
<dbReference type="OrthoDB" id="6614503at2759"/>
<feature type="compositionally biased region" description="Polar residues" evidence="1">
    <location>
        <begin position="597"/>
        <end position="606"/>
    </location>
</feature>
<name>A0A9P0AW18_BRAAE</name>
<accession>A0A9P0AW18</accession>
<dbReference type="EMBL" id="OV121141">
    <property type="protein sequence ID" value="CAH0548695.1"/>
    <property type="molecule type" value="Genomic_DNA"/>
</dbReference>
<feature type="compositionally biased region" description="Basic and acidic residues" evidence="1">
    <location>
        <begin position="478"/>
        <end position="489"/>
    </location>
</feature>
<gene>
    <name evidence="3" type="ORF">MELIAE_LOCUS2116</name>
</gene>
<feature type="compositionally biased region" description="Basic and acidic residues" evidence="1">
    <location>
        <begin position="411"/>
        <end position="426"/>
    </location>
</feature>
<feature type="compositionally biased region" description="Polar residues" evidence="1">
    <location>
        <begin position="518"/>
        <end position="563"/>
    </location>
</feature>
<feature type="compositionally biased region" description="Basic and acidic residues" evidence="1">
    <location>
        <begin position="564"/>
        <end position="573"/>
    </location>
</feature>
<feature type="compositionally biased region" description="Polar residues" evidence="1">
    <location>
        <begin position="574"/>
        <end position="584"/>
    </location>
</feature>
<reference evidence="3" key="1">
    <citation type="submission" date="2021-12" db="EMBL/GenBank/DDBJ databases">
        <authorList>
            <person name="King R."/>
        </authorList>
    </citation>
    <scope>NUCLEOTIDE SEQUENCE</scope>
</reference>
<keyword evidence="2" id="KW-1133">Transmembrane helix</keyword>
<keyword evidence="2" id="KW-0812">Transmembrane</keyword>
<evidence type="ECO:0000313" key="3">
    <source>
        <dbReference type="EMBL" id="CAH0548695.1"/>
    </source>
</evidence>
<feature type="compositionally biased region" description="Low complexity" evidence="1">
    <location>
        <begin position="467"/>
        <end position="476"/>
    </location>
</feature>
<dbReference type="AlphaFoldDB" id="A0A9P0AW18"/>
<evidence type="ECO:0000256" key="1">
    <source>
        <dbReference type="SAM" id="MobiDB-lite"/>
    </source>
</evidence>
<keyword evidence="4" id="KW-1185">Reference proteome</keyword>
<feature type="region of interest" description="Disordered" evidence="1">
    <location>
        <begin position="511"/>
        <end position="627"/>
    </location>
</feature>
<feature type="compositionally biased region" description="Low complexity" evidence="1">
    <location>
        <begin position="676"/>
        <end position="687"/>
    </location>
</feature>
<keyword evidence="2" id="KW-0472">Membrane</keyword>
<organism evidence="3 4">
    <name type="scientific">Brassicogethes aeneus</name>
    <name type="common">Rape pollen beetle</name>
    <name type="synonym">Meligethes aeneus</name>
    <dbReference type="NCBI Taxonomy" id="1431903"/>
    <lineage>
        <taxon>Eukaryota</taxon>
        <taxon>Metazoa</taxon>
        <taxon>Ecdysozoa</taxon>
        <taxon>Arthropoda</taxon>
        <taxon>Hexapoda</taxon>
        <taxon>Insecta</taxon>
        <taxon>Pterygota</taxon>
        <taxon>Neoptera</taxon>
        <taxon>Endopterygota</taxon>
        <taxon>Coleoptera</taxon>
        <taxon>Polyphaga</taxon>
        <taxon>Cucujiformia</taxon>
        <taxon>Nitidulidae</taxon>
        <taxon>Meligethinae</taxon>
        <taxon>Brassicogethes</taxon>
    </lineage>
</organism>
<evidence type="ECO:0000313" key="4">
    <source>
        <dbReference type="Proteomes" id="UP001154078"/>
    </source>
</evidence>
<feature type="region of interest" description="Disordered" evidence="1">
    <location>
        <begin position="662"/>
        <end position="687"/>
    </location>
</feature>
<feature type="region of interest" description="Disordered" evidence="1">
    <location>
        <begin position="452"/>
        <end position="489"/>
    </location>
</feature>
<feature type="region of interest" description="Disordered" evidence="1">
    <location>
        <begin position="397"/>
        <end position="429"/>
    </location>
</feature>
<evidence type="ECO:0000256" key="2">
    <source>
        <dbReference type="SAM" id="Phobius"/>
    </source>
</evidence>
<protein>
    <submittedName>
        <fullName evidence="3">Uncharacterized protein</fullName>
    </submittedName>
</protein>
<feature type="transmembrane region" description="Helical" evidence="2">
    <location>
        <begin position="324"/>
        <end position="346"/>
    </location>
</feature>
<feature type="compositionally biased region" description="Basic and acidic residues" evidence="1">
    <location>
        <begin position="452"/>
        <end position="462"/>
    </location>
</feature>
<sequence length="687" mass="77286">MHKSCWTIESAALLTTRMILEDLMPTVEDITIDGNDFISDLMTYYREIISVVREQTRGKRKHIVLLALTDIIGGYLKMVVIPRAKKAYYAGVIDFSSMERLLQLYEELKWFLRTNGLGWGKTNDYNIAVKILPLNMDTVQCKESCDAIIYYTKSQVIPQTPATSQKNKNATETDKKEQKDVEPNYIFPIPFFDTKIHPNAIAIPFKHKTLRNIESKKANNLIMNFFKAVYTCMDDKKVDMYSRKKFYNEFYSWINRDCIPKTEDDKFYAAFGGILRVEDALRSFGAELLKITTTTTIKFDEEGLNEVASQEAGNSSFSSSNSSLVILAILIAIFVWFLLGVLFICYRIRSKRKYQCTCTSKSTIKKNSSKLNKGSTSSKTSSTDSRTYAKCTCETKSSSPETQASKTSTKSSKDKTSNSKLDEHTKSPLAVATLETMQSLKLLPSIAEISERSTSKDDKNLYDSEETSNSSSFSLESNEDRKERDHNAKSYSIYHHEEYLKRKGALQRKLKACDSKRYSQSSSTKPQEYSSSTQRDSYGTEPSTSEENATKSNRSTETSSGQLSKDKNAKETSDFSTDATSQLLKGSPTRKKKTTDETSSGSSEVNPSELRRIISANTSRHKDIAQDIKIPPHTTQCHTDLSVVASSEGKKKYSFGYDFHTTSSGESSIESEDSASEIASEIASLSR</sequence>
<proteinExistence type="predicted"/>